<keyword evidence="10" id="KW-1185">Reference proteome</keyword>
<evidence type="ECO:0000256" key="2">
    <source>
        <dbReference type="ARBA" id="ARBA00004613"/>
    </source>
</evidence>
<dbReference type="STRING" id="1494590.ATN84_13870"/>
<dbReference type="OrthoDB" id="7181295at2"/>
<keyword evidence="5" id="KW-0964">Secreted</keyword>
<evidence type="ECO:0000256" key="5">
    <source>
        <dbReference type="ARBA" id="ARBA00022525"/>
    </source>
</evidence>
<evidence type="ECO:0000313" key="9">
    <source>
        <dbReference type="EMBL" id="KXF76011.1"/>
    </source>
</evidence>
<keyword evidence="9" id="KW-0969">Cilium</keyword>
<dbReference type="GO" id="GO:0009424">
    <property type="term" value="C:bacterial-type flagellum hook"/>
    <property type="evidence" value="ECO:0007669"/>
    <property type="project" value="InterPro"/>
</dbReference>
<dbReference type="Pfam" id="PF06429">
    <property type="entry name" value="Flg_bbr_C"/>
    <property type="match status" value="1"/>
</dbReference>
<proteinExistence type="inferred from homology"/>
<organism evidence="9 10">
    <name type="scientific">Paramesorhizobium deserti</name>
    <dbReference type="NCBI Taxonomy" id="1494590"/>
    <lineage>
        <taxon>Bacteria</taxon>
        <taxon>Pseudomonadati</taxon>
        <taxon>Pseudomonadota</taxon>
        <taxon>Alphaproteobacteria</taxon>
        <taxon>Hyphomicrobiales</taxon>
        <taxon>Phyllobacteriaceae</taxon>
        <taxon>Paramesorhizobium</taxon>
    </lineage>
</organism>
<dbReference type="InterPro" id="IPR010930">
    <property type="entry name" value="Flg_bb/hook_C_dom"/>
</dbReference>
<name>A0A135HS42_9HYPH</name>
<keyword evidence="6" id="KW-0975">Bacterial flagellum</keyword>
<dbReference type="PANTHER" id="PTHR30033">
    <property type="entry name" value="FLAGELLAR HOOK-ASSOCIATED PROTEIN 1"/>
    <property type="match status" value="1"/>
</dbReference>
<protein>
    <recommendedName>
        <fullName evidence="4">Flagellar hook-associated protein 1</fullName>
    </recommendedName>
</protein>
<dbReference type="GO" id="GO:0005576">
    <property type="term" value="C:extracellular region"/>
    <property type="evidence" value="ECO:0007669"/>
    <property type="project" value="UniProtKB-SubCell"/>
</dbReference>
<evidence type="ECO:0000256" key="3">
    <source>
        <dbReference type="ARBA" id="ARBA00009677"/>
    </source>
</evidence>
<comment type="similarity">
    <text evidence="3">Belongs to the flagella basal body rod proteins family.</text>
</comment>
<sequence length="486" mass="50665">MSLSSALLTAQSALTATSKQTALVSRNIAGSSDPNYVKRTGSLVSGAYGSVYVNVSRSADEALLSRYIQANSQNAASSTLATGLDRLSSLYSADDYSGSPAALIGDLRDALQAYATQSSQSTTAGDTVVNKAVSLASALNEGTSQIQKLRADADADIAASVDSINGLLAKFEEVNSSIVNGTRSGADISDFLDQRDSILKQLSGEIGITTMTRADNDMVIFAETGVTLFEKTARKVNFEPTTAFAPGSSGNNVYIDGVPLSHSTFEQPYGTGRLSGLLQLRDQVAPDYQSQLDEIARSLVTLFSETDQTASGLPPITGLFSYSGSPDVPADGALVPGIAGTIRVPSAYIRSEGGSSELLRDGSGGAYDYNTENAAGFSDRLQQLIGLISAPHSFDPAAGAGANLSIIDYSTASAGWLEGKRQAAADSRAYNSTVSSRAEQALSNATGVDINEEMALLLELEQSFQASSRVLTTIGSMLDDLLNAVR</sequence>
<evidence type="ECO:0000259" key="7">
    <source>
        <dbReference type="Pfam" id="PF06429"/>
    </source>
</evidence>
<keyword evidence="9" id="KW-0282">Flagellum</keyword>
<dbReference type="Proteomes" id="UP000070107">
    <property type="component" value="Unassembled WGS sequence"/>
</dbReference>
<accession>A0A135HS42</accession>
<comment type="caution">
    <text evidence="9">The sequence shown here is derived from an EMBL/GenBank/DDBJ whole genome shotgun (WGS) entry which is preliminary data.</text>
</comment>
<feature type="domain" description="Flagellar basal-body/hook protein C-terminal" evidence="7">
    <location>
        <begin position="444"/>
        <end position="483"/>
    </location>
</feature>
<evidence type="ECO:0000256" key="1">
    <source>
        <dbReference type="ARBA" id="ARBA00004365"/>
    </source>
</evidence>
<reference evidence="9 10" key="1">
    <citation type="submission" date="2015-11" db="EMBL/GenBank/DDBJ databases">
        <title>Draft genome sequence of Paramesorhizobium deserti A-3-E, a strain highly resistant to diverse beta-lactam antibiotics.</title>
        <authorList>
            <person name="Lv R."/>
            <person name="Yang X."/>
            <person name="Fang N."/>
            <person name="Guo J."/>
            <person name="Luo X."/>
            <person name="Peng F."/>
            <person name="Yang R."/>
            <person name="Cui Y."/>
            <person name="Fang C."/>
            <person name="Song Y."/>
        </authorList>
    </citation>
    <scope>NUCLEOTIDE SEQUENCE [LARGE SCALE GENOMIC DNA]</scope>
    <source>
        <strain evidence="9 10">A-3-E</strain>
    </source>
</reference>
<dbReference type="Pfam" id="PF22638">
    <property type="entry name" value="FlgK_D1"/>
    <property type="match status" value="1"/>
</dbReference>
<evidence type="ECO:0000256" key="6">
    <source>
        <dbReference type="ARBA" id="ARBA00023143"/>
    </source>
</evidence>
<comment type="subcellular location">
    <subcellularLocation>
        <location evidence="1">Bacterial flagellum</location>
    </subcellularLocation>
    <subcellularLocation>
        <location evidence="2">Secreted</location>
    </subcellularLocation>
</comment>
<dbReference type="InterPro" id="IPR053927">
    <property type="entry name" value="FlgK_helical"/>
</dbReference>
<dbReference type="EMBL" id="LNTU01000034">
    <property type="protein sequence ID" value="KXF76011.1"/>
    <property type="molecule type" value="Genomic_DNA"/>
</dbReference>
<dbReference type="RefSeq" id="WP_068882753.1">
    <property type="nucleotide sequence ID" value="NZ_LNTU01000034.1"/>
</dbReference>
<dbReference type="AlphaFoldDB" id="A0A135HS42"/>
<dbReference type="GO" id="GO:0044780">
    <property type="term" value="P:bacterial-type flagellum assembly"/>
    <property type="evidence" value="ECO:0007669"/>
    <property type="project" value="InterPro"/>
</dbReference>
<dbReference type="GO" id="GO:0005198">
    <property type="term" value="F:structural molecule activity"/>
    <property type="evidence" value="ECO:0007669"/>
    <property type="project" value="InterPro"/>
</dbReference>
<evidence type="ECO:0000259" key="8">
    <source>
        <dbReference type="Pfam" id="PF22638"/>
    </source>
</evidence>
<feature type="domain" description="Flagellar hook-associated protein FlgK helical" evidence="8">
    <location>
        <begin position="101"/>
        <end position="309"/>
    </location>
</feature>
<dbReference type="NCBIfam" id="TIGR02492">
    <property type="entry name" value="flgK_ends"/>
    <property type="match status" value="1"/>
</dbReference>
<dbReference type="InterPro" id="IPR002371">
    <property type="entry name" value="FlgK"/>
</dbReference>
<gene>
    <name evidence="9" type="ORF">ATN84_13870</name>
</gene>
<keyword evidence="9" id="KW-0966">Cell projection</keyword>
<dbReference type="SUPFAM" id="SSF64518">
    <property type="entry name" value="Phase 1 flagellin"/>
    <property type="match status" value="1"/>
</dbReference>
<dbReference type="PANTHER" id="PTHR30033:SF1">
    <property type="entry name" value="FLAGELLAR HOOK-ASSOCIATED PROTEIN 1"/>
    <property type="match status" value="1"/>
</dbReference>
<evidence type="ECO:0000256" key="4">
    <source>
        <dbReference type="ARBA" id="ARBA00016244"/>
    </source>
</evidence>
<evidence type="ECO:0000313" key="10">
    <source>
        <dbReference type="Proteomes" id="UP000070107"/>
    </source>
</evidence>